<evidence type="ECO:0000256" key="4">
    <source>
        <dbReference type="ARBA" id="ARBA00022989"/>
    </source>
</evidence>
<evidence type="ECO:0000313" key="12">
    <source>
        <dbReference type="Proteomes" id="UP000199681"/>
    </source>
</evidence>
<dbReference type="PANTHER" id="PTHR30572:SF4">
    <property type="entry name" value="ABC TRANSPORTER PERMEASE YTRF"/>
    <property type="match status" value="1"/>
</dbReference>
<evidence type="ECO:0000259" key="10">
    <source>
        <dbReference type="Pfam" id="PF12704"/>
    </source>
</evidence>
<proteinExistence type="inferred from homology"/>
<reference evidence="11 12" key="1">
    <citation type="submission" date="2016-10" db="EMBL/GenBank/DDBJ databases">
        <authorList>
            <person name="Varghese N."/>
            <person name="Submissions S."/>
        </authorList>
    </citation>
    <scope>NUCLEOTIDE SEQUENCE [LARGE SCALE GENOMIC DNA]</scope>
    <source>
        <strain evidence="11 12">GMCC 1.11211</strain>
    </source>
</reference>
<feature type="transmembrane region" description="Helical" evidence="8">
    <location>
        <begin position="426"/>
        <end position="449"/>
    </location>
</feature>
<keyword evidence="3 8" id="KW-0812">Transmembrane</keyword>
<keyword evidence="5 8" id="KW-0472">Membrane</keyword>
<dbReference type="InterPro" id="IPR050250">
    <property type="entry name" value="Macrolide_Exporter_MacB"/>
</dbReference>
<dbReference type="InterPro" id="IPR003838">
    <property type="entry name" value="ABC3_permease_C"/>
</dbReference>
<name>A0ABY1EA66_9MICO</name>
<feature type="transmembrane region" description="Helical" evidence="8">
    <location>
        <begin position="455"/>
        <end position="478"/>
    </location>
</feature>
<feature type="transmembrane region" description="Helical" evidence="8">
    <location>
        <begin position="371"/>
        <end position="397"/>
    </location>
</feature>
<dbReference type="Proteomes" id="UP000199681">
    <property type="component" value="Unassembled WGS sequence"/>
</dbReference>
<feature type="domain" description="ABC3 transporter permease C-terminal" evidence="9">
    <location>
        <begin position="376"/>
        <end position="488"/>
    </location>
</feature>
<gene>
    <name evidence="11" type="ORF">SAMN05216274_102142</name>
</gene>
<accession>A0ABY1EA66</accession>
<feature type="domain" description="MacB-like periplasmic core" evidence="10">
    <location>
        <begin position="116"/>
        <end position="317"/>
    </location>
</feature>
<dbReference type="RefSeq" id="WP_241994663.1">
    <property type="nucleotide sequence ID" value="NZ_BKAC01000008.1"/>
</dbReference>
<feature type="region of interest" description="Disordered" evidence="7">
    <location>
        <begin position="15"/>
        <end position="35"/>
    </location>
</feature>
<evidence type="ECO:0000259" key="9">
    <source>
        <dbReference type="Pfam" id="PF02687"/>
    </source>
</evidence>
<evidence type="ECO:0000256" key="2">
    <source>
        <dbReference type="ARBA" id="ARBA00022475"/>
    </source>
</evidence>
<evidence type="ECO:0000256" key="3">
    <source>
        <dbReference type="ARBA" id="ARBA00022692"/>
    </source>
</evidence>
<dbReference type="EMBL" id="FOPW01000002">
    <property type="protein sequence ID" value="SFH26056.1"/>
    <property type="molecule type" value="Genomic_DNA"/>
</dbReference>
<dbReference type="PANTHER" id="PTHR30572">
    <property type="entry name" value="MEMBRANE COMPONENT OF TRANSPORTER-RELATED"/>
    <property type="match status" value="1"/>
</dbReference>
<comment type="caution">
    <text evidence="11">The sequence shown here is derived from an EMBL/GenBank/DDBJ whole genome shotgun (WGS) entry which is preliminary data.</text>
</comment>
<evidence type="ECO:0000256" key="5">
    <source>
        <dbReference type="ARBA" id="ARBA00023136"/>
    </source>
</evidence>
<comment type="similarity">
    <text evidence="6">Belongs to the ABC-4 integral membrane protein family.</text>
</comment>
<organism evidence="11 12">
    <name type="scientific">Cryobacterium levicorallinum</name>
    <dbReference type="NCBI Taxonomy" id="995038"/>
    <lineage>
        <taxon>Bacteria</taxon>
        <taxon>Bacillati</taxon>
        <taxon>Actinomycetota</taxon>
        <taxon>Actinomycetes</taxon>
        <taxon>Micrococcales</taxon>
        <taxon>Microbacteriaceae</taxon>
        <taxon>Cryobacterium</taxon>
    </lineage>
</organism>
<evidence type="ECO:0000256" key="7">
    <source>
        <dbReference type="SAM" id="MobiDB-lite"/>
    </source>
</evidence>
<dbReference type="InterPro" id="IPR025857">
    <property type="entry name" value="MacB_PCD"/>
</dbReference>
<keyword evidence="2" id="KW-1003">Cell membrane</keyword>
<evidence type="ECO:0000256" key="6">
    <source>
        <dbReference type="ARBA" id="ARBA00038076"/>
    </source>
</evidence>
<protein>
    <submittedName>
        <fullName evidence="11">ABC transport system permease protein</fullName>
    </submittedName>
</protein>
<sequence>MTFSFKRMLRRRSAGTAAVDEAVPAPRGGSDSLNDDAAELTASAPRAVAMPAGAESAATESSAAASAHPATTDKQVAALSGPPNIVPVIRRTDRFSVQDLLVEASYGVGARPSRLVMTTLGTVLGIASFVVTIGFAQTAAGQISNQFDAVSATQIMIEPASTRNSSGTEQATGRLPWDAPERVDRLAGVERAGLVADVDVAGQAVTSVPVNDPSAAQTLSPAVIAASSGLLAAVRGQVVTGRFFDAGHDERGDRVAVLGERAAETLGVNRVDSQPSIFIGEVSYTVIGIIDGVERRANLLDAVIVPLNTARVQFGLTAPAELHVQIQVGAGTLVSRQAPIALDPSAPENFTVQAPAAASSLQDNIQADINIVFLTLGILALLAGGLGIANVTLLSVMERVGEIGLRRALGATGHDIARQFIVESAVIGLLGGLIGSALGVFAVVAVSLLQGWTPILDPFVAIGAALLGTVVGLAAGAYPAVRASNIEPITALRGGT</sequence>
<feature type="region of interest" description="Disordered" evidence="7">
    <location>
        <begin position="49"/>
        <end position="78"/>
    </location>
</feature>
<evidence type="ECO:0000313" key="11">
    <source>
        <dbReference type="EMBL" id="SFH26056.1"/>
    </source>
</evidence>
<evidence type="ECO:0000256" key="8">
    <source>
        <dbReference type="SAM" id="Phobius"/>
    </source>
</evidence>
<evidence type="ECO:0000256" key="1">
    <source>
        <dbReference type="ARBA" id="ARBA00004651"/>
    </source>
</evidence>
<keyword evidence="12" id="KW-1185">Reference proteome</keyword>
<feature type="compositionally biased region" description="Low complexity" evidence="7">
    <location>
        <begin position="51"/>
        <end position="70"/>
    </location>
</feature>
<dbReference type="Pfam" id="PF02687">
    <property type="entry name" value="FtsX"/>
    <property type="match status" value="1"/>
</dbReference>
<comment type="subcellular location">
    <subcellularLocation>
        <location evidence="1">Cell membrane</location>
        <topology evidence="1">Multi-pass membrane protein</topology>
    </subcellularLocation>
</comment>
<dbReference type="Pfam" id="PF12704">
    <property type="entry name" value="MacB_PCD"/>
    <property type="match status" value="1"/>
</dbReference>
<keyword evidence="4 8" id="KW-1133">Transmembrane helix</keyword>